<feature type="region of interest" description="Disordered" evidence="5">
    <location>
        <begin position="136"/>
        <end position="155"/>
    </location>
</feature>
<feature type="zinc finger region" description="dksA C4-type" evidence="4">
    <location>
        <begin position="92"/>
        <end position="116"/>
    </location>
</feature>
<dbReference type="RefSeq" id="WP_034642819.1">
    <property type="nucleotide sequence ID" value="NZ_CBCSJC010000006.1"/>
</dbReference>
<name>A0A073JTW0_9BACI</name>
<dbReference type="SUPFAM" id="SSF109635">
    <property type="entry name" value="DnaK suppressor protein DksA, alpha-hairpin domain"/>
    <property type="match status" value="1"/>
</dbReference>
<reference evidence="7 8" key="1">
    <citation type="submission" date="2014-06" db="EMBL/GenBank/DDBJ databases">
        <title>Draft genome sequence of Bacillus manliponensis JCM 15802 (MCCC 1A00708).</title>
        <authorList>
            <person name="Lai Q."/>
            <person name="Liu Y."/>
            <person name="Shao Z."/>
        </authorList>
    </citation>
    <scope>NUCLEOTIDE SEQUENCE [LARGE SCALE GENOMIC DNA]</scope>
    <source>
        <strain evidence="7 8">JCM 15802</strain>
    </source>
</reference>
<dbReference type="OrthoDB" id="9811543at2"/>
<evidence type="ECO:0000256" key="2">
    <source>
        <dbReference type="ARBA" id="ARBA00022771"/>
    </source>
</evidence>
<dbReference type="AlphaFoldDB" id="A0A073JTW0"/>
<evidence type="ECO:0000256" key="5">
    <source>
        <dbReference type="SAM" id="MobiDB-lite"/>
    </source>
</evidence>
<evidence type="ECO:0000313" key="7">
    <source>
        <dbReference type="EMBL" id="KEK17672.1"/>
    </source>
</evidence>
<feature type="region of interest" description="Disordered" evidence="5">
    <location>
        <begin position="221"/>
        <end position="243"/>
    </location>
</feature>
<dbReference type="GO" id="GO:0008270">
    <property type="term" value="F:zinc ion binding"/>
    <property type="evidence" value="ECO:0007669"/>
    <property type="project" value="UniProtKB-KW"/>
</dbReference>
<keyword evidence="1" id="KW-0479">Metal-binding</keyword>
<feature type="compositionally biased region" description="Basic and acidic residues" evidence="5">
    <location>
        <begin position="29"/>
        <end position="40"/>
    </location>
</feature>
<organism evidence="7 8">
    <name type="scientific">Bacillus manliponensis</name>
    <dbReference type="NCBI Taxonomy" id="574376"/>
    <lineage>
        <taxon>Bacteria</taxon>
        <taxon>Bacillati</taxon>
        <taxon>Bacillota</taxon>
        <taxon>Bacilli</taxon>
        <taxon>Bacillales</taxon>
        <taxon>Bacillaceae</taxon>
        <taxon>Bacillus</taxon>
        <taxon>Bacillus cereus group</taxon>
    </lineage>
</organism>
<sequence>MLTPQQVSHFQSILLQQKEEIKQTITTHESADRASERDSVGELSAYDNHPGDMATELYEREKDFGLIEFWHKQLEDVNHALKKIEMGTYGICEVSGEKIPVERLEAMPTATTCIKHASNHLNLNTRPVEEEVLSPSFDKQDDNHSVEYDAEDSWQDVASYGTSETPSDLEQRDSKYYDEMYVNSDESVGYVEDFENFIGTDMYGKNPKVYATETHEQYEQMLDEAEEDARNGELPDEESSWGV</sequence>
<evidence type="ECO:0000256" key="1">
    <source>
        <dbReference type="ARBA" id="ARBA00022723"/>
    </source>
</evidence>
<feature type="compositionally biased region" description="Basic and acidic residues" evidence="5">
    <location>
        <begin position="138"/>
        <end position="147"/>
    </location>
</feature>
<dbReference type="InterPro" id="IPR014240">
    <property type="entry name" value="YteA"/>
</dbReference>
<protein>
    <recommendedName>
        <fullName evidence="6">Zinc finger DksA/TraR C4-type domain-containing protein</fullName>
    </recommendedName>
</protein>
<evidence type="ECO:0000256" key="4">
    <source>
        <dbReference type="PROSITE-ProRule" id="PRU00510"/>
    </source>
</evidence>
<evidence type="ECO:0000259" key="6">
    <source>
        <dbReference type="Pfam" id="PF01258"/>
    </source>
</evidence>
<comment type="caution">
    <text evidence="7">The sequence shown here is derived from an EMBL/GenBank/DDBJ whole genome shotgun (WGS) entry which is preliminary data.</text>
</comment>
<dbReference type="Proteomes" id="UP000027822">
    <property type="component" value="Unassembled WGS sequence"/>
</dbReference>
<dbReference type="Pfam" id="PF01258">
    <property type="entry name" value="zf-dskA_traR"/>
    <property type="match status" value="1"/>
</dbReference>
<dbReference type="PANTHER" id="PTHR33823">
    <property type="entry name" value="RNA POLYMERASE-BINDING TRANSCRIPTION FACTOR DKSA-RELATED"/>
    <property type="match status" value="1"/>
</dbReference>
<gene>
    <name evidence="7" type="ORF">BAMA_11945</name>
</gene>
<keyword evidence="3" id="KW-0862">Zinc</keyword>
<dbReference type="STRING" id="574376.BAMA_11945"/>
<dbReference type="PROSITE" id="PS51128">
    <property type="entry name" value="ZF_DKSA_2"/>
    <property type="match status" value="1"/>
</dbReference>
<evidence type="ECO:0000256" key="3">
    <source>
        <dbReference type="ARBA" id="ARBA00022833"/>
    </source>
</evidence>
<feature type="domain" description="Zinc finger DksA/TraR C4-type" evidence="6">
    <location>
        <begin position="87"/>
        <end position="114"/>
    </location>
</feature>
<dbReference type="InterPro" id="IPR000962">
    <property type="entry name" value="Znf_DskA_TraR"/>
</dbReference>
<dbReference type="EMBL" id="JOTN01000024">
    <property type="protein sequence ID" value="KEK17672.1"/>
    <property type="molecule type" value="Genomic_DNA"/>
</dbReference>
<keyword evidence="8" id="KW-1185">Reference proteome</keyword>
<feature type="region of interest" description="Disordered" evidence="5">
    <location>
        <begin position="26"/>
        <end position="48"/>
    </location>
</feature>
<dbReference type="SUPFAM" id="SSF57716">
    <property type="entry name" value="Glucocorticoid receptor-like (DNA-binding domain)"/>
    <property type="match status" value="1"/>
</dbReference>
<dbReference type="eggNOG" id="COG1734">
    <property type="taxonomic scope" value="Bacteria"/>
</dbReference>
<dbReference type="InterPro" id="IPR037187">
    <property type="entry name" value="DnaK_N"/>
</dbReference>
<dbReference type="Gene3D" id="1.20.120.910">
    <property type="entry name" value="DksA, coiled-coil domain"/>
    <property type="match status" value="1"/>
</dbReference>
<dbReference type="PANTHER" id="PTHR33823:SF4">
    <property type="entry name" value="GENERAL STRESS PROTEIN 16O"/>
    <property type="match status" value="1"/>
</dbReference>
<evidence type="ECO:0000313" key="8">
    <source>
        <dbReference type="Proteomes" id="UP000027822"/>
    </source>
</evidence>
<accession>A0A073JTW0</accession>
<dbReference type="NCBIfam" id="TIGR02890">
    <property type="entry name" value="bacill_yteA"/>
    <property type="match status" value="1"/>
</dbReference>
<feature type="compositionally biased region" description="Acidic residues" evidence="5">
    <location>
        <begin position="234"/>
        <end position="243"/>
    </location>
</feature>
<proteinExistence type="predicted"/>
<keyword evidence="2" id="KW-0863">Zinc-finger</keyword>